<evidence type="ECO:0000256" key="2">
    <source>
        <dbReference type="ARBA" id="ARBA00023013"/>
    </source>
</evidence>
<dbReference type="InterPro" id="IPR044898">
    <property type="entry name" value="CDI_dom_sf"/>
</dbReference>
<dbReference type="GO" id="GO:0035904">
    <property type="term" value="P:aorta development"/>
    <property type="evidence" value="ECO:0007669"/>
    <property type="project" value="Ensembl"/>
</dbReference>
<dbReference type="InterPro" id="IPR003175">
    <property type="entry name" value="CDI_dom"/>
</dbReference>
<feature type="region of interest" description="Disordered" evidence="3">
    <location>
        <begin position="1"/>
        <end position="22"/>
    </location>
</feature>
<dbReference type="Pfam" id="PF02234">
    <property type="entry name" value="CDI"/>
    <property type="match status" value="1"/>
</dbReference>
<dbReference type="PANTHER" id="PTHR46778">
    <property type="entry name" value="CYCLIN-DEPENDENT KINASE INHIBITOR 1-RELATED"/>
    <property type="match status" value="1"/>
</dbReference>
<reference evidence="5" key="1">
    <citation type="submission" date="2025-05" db="UniProtKB">
        <authorList>
            <consortium name="Ensembl"/>
        </authorList>
    </citation>
    <scope>IDENTIFICATION</scope>
</reference>
<organism evidence="5 6">
    <name type="scientific">Fundulus heteroclitus</name>
    <name type="common">Killifish</name>
    <name type="synonym">Mummichog</name>
    <dbReference type="NCBI Taxonomy" id="8078"/>
    <lineage>
        <taxon>Eukaryota</taxon>
        <taxon>Metazoa</taxon>
        <taxon>Chordata</taxon>
        <taxon>Craniata</taxon>
        <taxon>Vertebrata</taxon>
        <taxon>Euteleostomi</taxon>
        <taxon>Actinopterygii</taxon>
        <taxon>Neopterygii</taxon>
        <taxon>Teleostei</taxon>
        <taxon>Neoteleostei</taxon>
        <taxon>Acanthomorphata</taxon>
        <taxon>Ovalentaria</taxon>
        <taxon>Atherinomorphae</taxon>
        <taxon>Cyprinodontiformes</taxon>
        <taxon>Fundulidae</taxon>
        <taxon>Fundulus</taxon>
    </lineage>
</organism>
<feature type="domain" description="Cyclin-dependent kinase inhibitor" evidence="4">
    <location>
        <begin position="20"/>
        <end position="69"/>
    </location>
</feature>
<dbReference type="GeneTree" id="ENSGT00940000159918"/>
<evidence type="ECO:0000256" key="1">
    <source>
        <dbReference type="ARBA" id="ARBA00006726"/>
    </source>
</evidence>
<dbReference type="AlphaFoldDB" id="A0A3Q2U305"/>
<keyword evidence="2" id="KW-0649">Protein kinase inhibitor</keyword>
<dbReference type="GO" id="GO:0010165">
    <property type="term" value="P:response to X-ray"/>
    <property type="evidence" value="ECO:0007669"/>
    <property type="project" value="Ensembl"/>
</dbReference>
<dbReference type="Ensembl" id="ENSFHET00000008850.1">
    <property type="protein sequence ID" value="ENSFHEP00000004441.1"/>
    <property type="gene ID" value="ENSFHEG00000005345.1"/>
</dbReference>
<dbReference type="GO" id="GO:0005634">
    <property type="term" value="C:nucleus"/>
    <property type="evidence" value="ECO:0007669"/>
    <property type="project" value="InterPro"/>
</dbReference>
<comment type="similarity">
    <text evidence="1">Belongs to the CDI family.</text>
</comment>
<accession>A0A3Q2U305</accession>
<dbReference type="GO" id="GO:0004861">
    <property type="term" value="F:cyclin-dependent protein serine/threonine kinase inhibitor activity"/>
    <property type="evidence" value="ECO:0007669"/>
    <property type="project" value="InterPro"/>
</dbReference>
<protein>
    <submittedName>
        <fullName evidence="5">Cyclin dependent kinase inhibitor 1A</fullName>
    </submittedName>
</protein>
<dbReference type="Gene3D" id="4.10.365.10">
    <property type="entry name" value="p27"/>
    <property type="match status" value="1"/>
</dbReference>
<dbReference type="Ensembl" id="ENSFHET00000008845.1">
    <property type="protein sequence ID" value="ENSFHEP00000024011.1"/>
    <property type="gene ID" value="ENSFHEG00000005345.1"/>
</dbReference>
<feature type="region of interest" description="Disordered" evidence="3">
    <location>
        <begin position="107"/>
        <end position="135"/>
    </location>
</feature>
<name>A0A3Q2U305_FUNHE</name>
<dbReference type="Proteomes" id="UP000265000">
    <property type="component" value="Unplaced"/>
</dbReference>
<dbReference type="GO" id="GO:0035914">
    <property type="term" value="P:skeletal muscle cell differentiation"/>
    <property type="evidence" value="ECO:0007669"/>
    <property type="project" value="Ensembl"/>
</dbReference>
<evidence type="ECO:0000256" key="3">
    <source>
        <dbReference type="SAM" id="MobiDB-lite"/>
    </source>
</evidence>
<dbReference type="Ensembl" id="ENSFHET00000008856.1">
    <property type="protein sequence ID" value="ENSFHEP00000024010.1"/>
    <property type="gene ID" value="ENSFHEG00000005345.1"/>
</dbReference>
<keyword evidence="6" id="KW-1185">Reference proteome</keyword>
<dbReference type="GO" id="GO:0000307">
    <property type="term" value="C:cyclin-dependent protein kinase holoenzyme complex"/>
    <property type="evidence" value="ECO:0007669"/>
    <property type="project" value="TreeGrafter"/>
</dbReference>
<proteinExistence type="inferred from homology"/>
<sequence length="162" mass="18510">MASHKSMLSPLRGTRRARRNLFGPVDRDQLQVDYQAALRKDLDEASRRWGFDFKSDEPLETGDFKWEGVPETRVPLLYRSCVVAPRRAEGPRVADATVLTKGARVEKENLPQTPEKRAGELEALERTPEKGDTAGLKRKQTNITDFYQAKRKVVWMPRKSGE</sequence>
<dbReference type="InterPro" id="IPR029841">
    <property type="entry name" value="CDKN1A"/>
</dbReference>
<evidence type="ECO:0000259" key="4">
    <source>
        <dbReference type="Pfam" id="PF02234"/>
    </source>
</evidence>
<dbReference type="PANTHER" id="PTHR46778:SF1">
    <property type="entry name" value="CYCLIN-DEPENDENT KINASE INHIBITOR 1"/>
    <property type="match status" value="1"/>
</dbReference>
<dbReference type="GO" id="GO:0006974">
    <property type="term" value="P:DNA damage response"/>
    <property type="evidence" value="ECO:0007669"/>
    <property type="project" value="TreeGrafter"/>
</dbReference>
<feature type="compositionally biased region" description="Basic and acidic residues" evidence="3">
    <location>
        <begin position="107"/>
        <end position="132"/>
    </location>
</feature>
<evidence type="ECO:0000313" key="6">
    <source>
        <dbReference type="Proteomes" id="UP000265000"/>
    </source>
</evidence>
<dbReference type="GO" id="GO:2000045">
    <property type="term" value="P:regulation of G1/S transition of mitotic cell cycle"/>
    <property type="evidence" value="ECO:0007669"/>
    <property type="project" value="TreeGrafter"/>
</dbReference>
<evidence type="ECO:0000313" key="5">
    <source>
        <dbReference type="Ensembl" id="ENSFHEP00000024010.1"/>
    </source>
</evidence>
<dbReference type="GO" id="GO:0072331">
    <property type="term" value="P:signal transduction by p53 class mediator"/>
    <property type="evidence" value="ECO:0007669"/>
    <property type="project" value="InterPro"/>
</dbReference>
<dbReference type="STRING" id="8078.ENSFHEP00000004441"/>